<feature type="region of interest" description="Disordered" evidence="1">
    <location>
        <begin position="1"/>
        <end position="35"/>
    </location>
</feature>
<reference evidence="2 3" key="1">
    <citation type="journal article" date="2019" name="Mol. Ecol. Resour.">
        <title>Improving Illumina assemblies with Hi-C and long reads: an example with the North African dromedary.</title>
        <authorList>
            <person name="Elbers J.P."/>
            <person name="Rogers M.F."/>
            <person name="Perelman P.L."/>
            <person name="Proskuryakova A.A."/>
            <person name="Serdyukova N.A."/>
            <person name="Johnson W.E."/>
            <person name="Horin P."/>
            <person name="Corander J."/>
            <person name="Murphy D."/>
            <person name="Burger P.A."/>
        </authorList>
    </citation>
    <scope>NUCLEOTIDE SEQUENCE [LARGE SCALE GENOMIC DNA]</scope>
    <source>
        <strain evidence="2">Drom800</strain>
        <tissue evidence="2">Blood</tissue>
    </source>
</reference>
<dbReference type="AlphaFoldDB" id="A0A5N4EF29"/>
<evidence type="ECO:0000256" key="1">
    <source>
        <dbReference type="SAM" id="MobiDB-lite"/>
    </source>
</evidence>
<sequence length="98" mass="10852">MEEFDSGCLAEEEEERENSFSCDSAETAEVPGGAGEESSFQWLLLIGAKTEIVNIDNLQGVAYKLPRNSHIFQELLCQTHPEDQIVPADTMQPLHQSA</sequence>
<name>A0A5N4EF29_CAMDR</name>
<accession>A0A5N4EF29</accession>
<dbReference type="Proteomes" id="UP000299084">
    <property type="component" value="Unassembled WGS sequence"/>
</dbReference>
<evidence type="ECO:0000313" key="2">
    <source>
        <dbReference type="EMBL" id="KAB1282101.1"/>
    </source>
</evidence>
<proteinExistence type="predicted"/>
<feature type="compositionally biased region" description="Acidic residues" evidence="1">
    <location>
        <begin position="1"/>
        <end position="16"/>
    </location>
</feature>
<keyword evidence="3" id="KW-1185">Reference proteome</keyword>
<organism evidence="2 3">
    <name type="scientific">Camelus dromedarius</name>
    <name type="common">Dromedary</name>
    <name type="synonym">Arabian camel</name>
    <dbReference type="NCBI Taxonomy" id="9838"/>
    <lineage>
        <taxon>Eukaryota</taxon>
        <taxon>Metazoa</taxon>
        <taxon>Chordata</taxon>
        <taxon>Craniata</taxon>
        <taxon>Vertebrata</taxon>
        <taxon>Euteleostomi</taxon>
        <taxon>Mammalia</taxon>
        <taxon>Eutheria</taxon>
        <taxon>Laurasiatheria</taxon>
        <taxon>Artiodactyla</taxon>
        <taxon>Tylopoda</taxon>
        <taxon>Camelidae</taxon>
        <taxon>Camelus</taxon>
    </lineage>
</organism>
<comment type="caution">
    <text evidence="2">The sequence shown here is derived from an EMBL/GenBank/DDBJ whole genome shotgun (WGS) entry which is preliminary data.</text>
</comment>
<protein>
    <submittedName>
        <fullName evidence="2">Uncharacterized protein</fullName>
    </submittedName>
</protein>
<dbReference type="EMBL" id="JWIN03000002">
    <property type="protein sequence ID" value="KAB1282101.1"/>
    <property type="molecule type" value="Genomic_DNA"/>
</dbReference>
<gene>
    <name evidence="2" type="ORF">Cadr_000002024</name>
</gene>
<evidence type="ECO:0000313" key="3">
    <source>
        <dbReference type="Proteomes" id="UP000299084"/>
    </source>
</evidence>